<accession>A0AAN9U167</accession>
<feature type="domain" description="Cadherin" evidence="9">
    <location>
        <begin position="75"/>
        <end position="132"/>
    </location>
</feature>
<dbReference type="SMART" id="SM00112">
    <property type="entry name" value="CA"/>
    <property type="match status" value="2"/>
</dbReference>
<evidence type="ECO:0000256" key="4">
    <source>
        <dbReference type="ARBA" id="ARBA00022737"/>
    </source>
</evidence>
<dbReference type="InterPro" id="IPR002126">
    <property type="entry name" value="Cadherin-like_dom"/>
</dbReference>
<dbReference type="GO" id="GO:0016477">
    <property type="term" value="P:cell migration"/>
    <property type="evidence" value="ECO:0007669"/>
    <property type="project" value="TreeGrafter"/>
</dbReference>
<reference evidence="10 11" key="1">
    <citation type="submission" date="2024-03" db="EMBL/GenBank/DDBJ databases">
        <title>Adaptation during the transition from Ophiocordyceps entomopathogen to insect associate is accompanied by gene loss and intensified selection.</title>
        <authorList>
            <person name="Ward C.M."/>
            <person name="Onetto C.A."/>
            <person name="Borneman A.R."/>
        </authorList>
    </citation>
    <scope>NUCLEOTIDE SEQUENCE [LARGE SCALE GENOMIC DNA]</scope>
    <source>
        <strain evidence="10">AWRI1</strain>
        <tissue evidence="10">Single Adult Female</tissue>
    </source>
</reference>
<evidence type="ECO:0000256" key="8">
    <source>
        <dbReference type="PROSITE-ProRule" id="PRU00043"/>
    </source>
</evidence>
<dbReference type="GO" id="GO:0000902">
    <property type="term" value="P:cell morphogenesis"/>
    <property type="evidence" value="ECO:0007669"/>
    <property type="project" value="TreeGrafter"/>
</dbReference>
<name>A0AAN9U167_9HEMI</name>
<evidence type="ECO:0000256" key="6">
    <source>
        <dbReference type="ARBA" id="ARBA00022989"/>
    </source>
</evidence>
<dbReference type="InterPro" id="IPR015919">
    <property type="entry name" value="Cadherin-like_sf"/>
</dbReference>
<evidence type="ECO:0000259" key="9">
    <source>
        <dbReference type="PROSITE" id="PS50268"/>
    </source>
</evidence>
<keyword evidence="4" id="KW-0677">Repeat</keyword>
<sequence>MVAGNQAIKRFNATVDLRLCEVDTSQSSSSIIVDIEESRGNQKTQTTHPLEIPVSGDPNTEITLSLNFPKGNPVFALRGKRLELIAPLDRDAENLSHIVFQLNCAVRHSNKRAKTIPIIVRVSDINDNAPKFINTPYSVNVSELTPLGTTIFKNLKAVDADAGVNGMVEYFIVPGNEHKKNSATENNDVAKDRIKVADGYGHFAINFPHQGQVTVTRSLDYEKTQRYLVTIVASVRRYMRSLRIRLGGNRFENILVDRAFGTIEKR</sequence>
<dbReference type="Proteomes" id="UP001367676">
    <property type="component" value="Unassembled WGS sequence"/>
</dbReference>
<keyword evidence="2" id="KW-0812">Transmembrane</keyword>
<protein>
    <recommendedName>
        <fullName evidence="9">Cadherin domain-containing protein</fullName>
    </recommendedName>
</protein>
<evidence type="ECO:0000256" key="3">
    <source>
        <dbReference type="ARBA" id="ARBA00022729"/>
    </source>
</evidence>
<keyword evidence="5 8" id="KW-0106">Calcium</keyword>
<keyword evidence="3" id="KW-0732">Signal</keyword>
<organism evidence="10 11">
    <name type="scientific">Parthenolecanium corni</name>
    <dbReference type="NCBI Taxonomy" id="536013"/>
    <lineage>
        <taxon>Eukaryota</taxon>
        <taxon>Metazoa</taxon>
        <taxon>Ecdysozoa</taxon>
        <taxon>Arthropoda</taxon>
        <taxon>Hexapoda</taxon>
        <taxon>Insecta</taxon>
        <taxon>Pterygota</taxon>
        <taxon>Neoptera</taxon>
        <taxon>Paraneoptera</taxon>
        <taxon>Hemiptera</taxon>
        <taxon>Sternorrhyncha</taxon>
        <taxon>Coccoidea</taxon>
        <taxon>Coccidae</taxon>
        <taxon>Parthenolecanium</taxon>
    </lineage>
</organism>
<gene>
    <name evidence="10" type="ORF">V9T40_003538</name>
</gene>
<dbReference type="GO" id="GO:0007156">
    <property type="term" value="P:homophilic cell adhesion via plasma membrane adhesion molecules"/>
    <property type="evidence" value="ECO:0007669"/>
    <property type="project" value="InterPro"/>
</dbReference>
<comment type="caution">
    <text evidence="10">The sequence shown here is derived from an EMBL/GenBank/DDBJ whole genome shotgun (WGS) entry which is preliminary data.</text>
</comment>
<evidence type="ECO:0000256" key="1">
    <source>
        <dbReference type="ARBA" id="ARBA00004167"/>
    </source>
</evidence>
<dbReference type="GO" id="GO:0034332">
    <property type="term" value="P:adherens junction organization"/>
    <property type="evidence" value="ECO:0007669"/>
    <property type="project" value="TreeGrafter"/>
</dbReference>
<dbReference type="InterPro" id="IPR039808">
    <property type="entry name" value="Cadherin"/>
</dbReference>
<evidence type="ECO:0000256" key="7">
    <source>
        <dbReference type="ARBA" id="ARBA00023136"/>
    </source>
</evidence>
<dbReference type="GO" id="GO:0016342">
    <property type="term" value="C:catenin complex"/>
    <property type="evidence" value="ECO:0007669"/>
    <property type="project" value="TreeGrafter"/>
</dbReference>
<evidence type="ECO:0000256" key="5">
    <source>
        <dbReference type="ARBA" id="ARBA00022837"/>
    </source>
</evidence>
<evidence type="ECO:0000256" key="2">
    <source>
        <dbReference type="ARBA" id="ARBA00022692"/>
    </source>
</evidence>
<dbReference type="PROSITE" id="PS50268">
    <property type="entry name" value="CADHERIN_2"/>
    <property type="match status" value="2"/>
</dbReference>
<evidence type="ECO:0000313" key="10">
    <source>
        <dbReference type="EMBL" id="KAK7603539.1"/>
    </source>
</evidence>
<dbReference type="PROSITE" id="PS00232">
    <property type="entry name" value="CADHERIN_1"/>
    <property type="match status" value="1"/>
</dbReference>
<feature type="domain" description="Cadherin" evidence="9">
    <location>
        <begin position="133"/>
        <end position="234"/>
    </location>
</feature>
<dbReference type="PANTHER" id="PTHR24027">
    <property type="entry name" value="CADHERIN-23"/>
    <property type="match status" value="1"/>
</dbReference>
<dbReference type="AlphaFoldDB" id="A0AAN9U167"/>
<dbReference type="GO" id="GO:0016339">
    <property type="term" value="P:calcium-dependent cell-cell adhesion via plasma membrane cell adhesion molecules"/>
    <property type="evidence" value="ECO:0007669"/>
    <property type="project" value="TreeGrafter"/>
</dbReference>
<keyword evidence="11" id="KW-1185">Reference proteome</keyword>
<proteinExistence type="predicted"/>
<dbReference type="GO" id="GO:0045296">
    <property type="term" value="F:cadherin binding"/>
    <property type="evidence" value="ECO:0007669"/>
    <property type="project" value="TreeGrafter"/>
</dbReference>
<dbReference type="GO" id="GO:0007043">
    <property type="term" value="P:cell-cell junction assembly"/>
    <property type="evidence" value="ECO:0007669"/>
    <property type="project" value="TreeGrafter"/>
</dbReference>
<dbReference type="EMBL" id="JBBCAQ010000006">
    <property type="protein sequence ID" value="KAK7603539.1"/>
    <property type="molecule type" value="Genomic_DNA"/>
</dbReference>
<dbReference type="GO" id="GO:0008013">
    <property type="term" value="F:beta-catenin binding"/>
    <property type="evidence" value="ECO:0007669"/>
    <property type="project" value="TreeGrafter"/>
</dbReference>
<keyword evidence="6" id="KW-1133">Transmembrane helix</keyword>
<comment type="subcellular location">
    <subcellularLocation>
        <location evidence="1">Membrane</location>
        <topology evidence="1">Single-pass membrane protein</topology>
    </subcellularLocation>
</comment>
<dbReference type="PANTHER" id="PTHR24027:SF422">
    <property type="entry name" value="CADHERIN DOMAIN-CONTAINING PROTEIN"/>
    <property type="match status" value="1"/>
</dbReference>
<keyword evidence="7" id="KW-0472">Membrane</keyword>
<dbReference type="GO" id="GO:0005912">
    <property type="term" value="C:adherens junction"/>
    <property type="evidence" value="ECO:0007669"/>
    <property type="project" value="TreeGrafter"/>
</dbReference>
<dbReference type="Pfam" id="PF00028">
    <property type="entry name" value="Cadherin"/>
    <property type="match status" value="1"/>
</dbReference>
<dbReference type="CDD" id="cd11304">
    <property type="entry name" value="Cadherin_repeat"/>
    <property type="match status" value="1"/>
</dbReference>
<dbReference type="PRINTS" id="PR00205">
    <property type="entry name" value="CADHERIN"/>
</dbReference>
<dbReference type="GO" id="GO:0044331">
    <property type="term" value="P:cell-cell adhesion mediated by cadherin"/>
    <property type="evidence" value="ECO:0007669"/>
    <property type="project" value="TreeGrafter"/>
</dbReference>
<dbReference type="InterPro" id="IPR020894">
    <property type="entry name" value="Cadherin_CS"/>
</dbReference>
<evidence type="ECO:0000313" key="11">
    <source>
        <dbReference type="Proteomes" id="UP001367676"/>
    </source>
</evidence>
<dbReference type="Gene3D" id="2.60.40.60">
    <property type="entry name" value="Cadherins"/>
    <property type="match status" value="2"/>
</dbReference>
<dbReference type="SUPFAM" id="SSF49313">
    <property type="entry name" value="Cadherin-like"/>
    <property type="match status" value="1"/>
</dbReference>
<dbReference type="GO" id="GO:0005509">
    <property type="term" value="F:calcium ion binding"/>
    <property type="evidence" value="ECO:0007669"/>
    <property type="project" value="UniProtKB-UniRule"/>
</dbReference>